<dbReference type="SUPFAM" id="SSF55729">
    <property type="entry name" value="Acyl-CoA N-acyltransferases (Nat)"/>
    <property type="match status" value="1"/>
</dbReference>
<reference evidence="2" key="1">
    <citation type="journal article" date="2023" name="Science">
        <title>Genome structures resolve the early diversification of teleost fishes.</title>
        <authorList>
            <person name="Parey E."/>
            <person name="Louis A."/>
            <person name="Montfort J."/>
            <person name="Bouchez O."/>
            <person name="Roques C."/>
            <person name="Iampietro C."/>
            <person name="Lluch J."/>
            <person name="Castinel A."/>
            <person name="Donnadieu C."/>
            <person name="Desvignes T."/>
            <person name="Floi Bucao C."/>
            <person name="Jouanno E."/>
            <person name="Wen M."/>
            <person name="Mejri S."/>
            <person name="Dirks R."/>
            <person name="Jansen H."/>
            <person name="Henkel C."/>
            <person name="Chen W.J."/>
            <person name="Zahm M."/>
            <person name="Cabau C."/>
            <person name="Klopp C."/>
            <person name="Thompson A.W."/>
            <person name="Robinson-Rechavi M."/>
            <person name="Braasch I."/>
            <person name="Lecointre G."/>
            <person name="Bobe J."/>
            <person name="Postlethwait J.H."/>
            <person name="Berthelot C."/>
            <person name="Roest Crollius H."/>
            <person name="Guiguen Y."/>
        </authorList>
    </citation>
    <scope>NUCLEOTIDE SEQUENCE</scope>
    <source>
        <strain evidence="2">NC1722</strain>
    </source>
</reference>
<organism evidence="2 3">
    <name type="scientific">Aldrovandia affinis</name>
    <dbReference type="NCBI Taxonomy" id="143900"/>
    <lineage>
        <taxon>Eukaryota</taxon>
        <taxon>Metazoa</taxon>
        <taxon>Chordata</taxon>
        <taxon>Craniata</taxon>
        <taxon>Vertebrata</taxon>
        <taxon>Euteleostomi</taxon>
        <taxon>Actinopterygii</taxon>
        <taxon>Neopterygii</taxon>
        <taxon>Teleostei</taxon>
        <taxon>Notacanthiformes</taxon>
        <taxon>Halosauridae</taxon>
        <taxon>Aldrovandia</taxon>
    </lineage>
</organism>
<dbReference type="AlphaFoldDB" id="A0AAD7SQ10"/>
<comment type="caution">
    <text evidence="2">The sequence shown here is derived from an EMBL/GenBank/DDBJ whole genome shotgun (WGS) entry which is preliminary data.</text>
</comment>
<feature type="region of interest" description="Disordered" evidence="1">
    <location>
        <begin position="473"/>
        <end position="557"/>
    </location>
</feature>
<dbReference type="CDD" id="cd04301">
    <property type="entry name" value="NAT_SF"/>
    <property type="match status" value="1"/>
</dbReference>
<gene>
    <name evidence="2" type="ORF">AAFF_G00316460</name>
</gene>
<proteinExistence type="predicted"/>
<dbReference type="PANTHER" id="PTHR22442:SF3">
    <property type="entry name" value="SOLUBLE LAMIN-ASSOCIATED PROTEIN OF 75 KDA"/>
    <property type="match status" value="1"/>
</dbReference>
<evidence type="ECO:0000256" key="1">
    <source>
        <dbReference type="SAM" id="MobiDB-lite"/>
    </source>
</evidence>
<name>A0AAD7SQ10_9TELE</name>
<dbReference type="PANTHER" id="PTHR22442">
    <property type="match status" value="1"/>
</dbReference>
<feature type="region of interest" description="Disordered" evidence="1">
    <location>
        <begin position="372"/>
        <end position="402"/>
    </location>
</feature>
<evidence type="ECO:0000313" key="2">
    <source>
        <dbReference type="EMBL" id="KAJ8405666.1"/>
    </source>
</evidence>
<dbReference type="InterPro" id="IPR029625">
    <property type="entry name" value="FAM169"/>
</dbReference>
<evidence type="ECO:0000313" key="3">
    <source>
        <dbReference type="Proteomes" id="UP001221898"/>
    </source>
</evidence>
<accession>A0AAD7SQ10</accession>
<protein>
    <recommendedName>
        <fullName evidence="4">Soluble lamin-associated protein of 75 kDa-like</fullName>
    </recommendedName>
</protein>
<feature type="compositionally biased region" description="Acidic residues" evidence="1">
    <location>
        <begin position="547"/>
        <end position="557"/>
    </location>
</feature>
<dbReference type="Proteomes" id="UP001221898">
    <property type="component" value="Unassembled WGS sequence"/>
</dbReference>
<evidence type="ECO:0008006" key="4">
    <source>
        <dbReference type="Google" id="ProtNLM"/>
    </source>
</evidence>
<dbReference type="EMBL" id="JAINUG010000047">
    <property type="protein sequence ID" value="KAJ8405666.1"/>
    <property type="molecule type" value="Genomic_DNA"/>
</dbReference>
<keyword evidence="3" id="KW-1185">Reference proteome</keyword>
<dbReference type="InterPro" id="IPR016181">
    <property type="entry name" value="Acyl_CoA_acyltransferase"/>
</dbReference>
<sequence length="595" mass="66247">MDFPVDVVGSLSQEDLERSAEHYMSDLLYSNPDRPEHFTLPSSRQISLSLSTVGFVPLYGADLKQKVLALFAPEDQFTAVALYLVDQWWAVEDILKTSEPSREGLQKVRTLGERIVLYVLNRIVYRAKEMGKNEVPFLCHSENDYAKILWKDGEAIGFYSVKPEGSLCSSFMSQCYQLPVMDSVFVRKAHRGNGHGLRILEDFVDCFKEEALGLKYPLTPAMYRVCGQYLNTYPADRELLWEVESVGGPFQRSPIANKIQTMTFRAEDSSSLVEESAQTEVVMEEESIKGTVTPSFEFTEEVVIVNKHIKVAEGIKDTPVSTRTRSTEFRRKRLREETVEVVEESLPDKINRVEETEAVVEAPAMELVTDEPVEAKDKEPGADDEEVEDTVAPQEEAREEEGALEVEPLKKMEVEPMNGNVMTNDETKEGAVSQDLGEPACVQENDIQVVMKGQEAVDLDNQVQGTVNIVTEEVTKDSAEQQVSPEVESPLGEAAAPLEDANSTKPVAVPSDVMAEEEEMVEEVLSTEAAPLEETEAPTKSGPQGEDVQEEADGDVTEETQVPMDFCQNVVLHVGLKKVSYQPSEKGELFGGRQK</sequence>